<dbReference type="InterPro" id="IPR036259">
    <property type="entry name" value="MFS_trans_sf"/>
</dbReference>
<reference evidence="6" key="1">
    <citation type="submission" date="2025-08" db="UniProtKB">
        <authorList>
            <consortium name="RefSeq"/>
        </authorList>
    </citation>
    <scope>IDENTIFICATION</scope>
    <source>
        <tissue evidence="6">Tentacle</tissue>
    </source>
</reference>
<keyword evidence="1 4" id="KW-0812">Transmembrane</keyword>
<proteinExistence type="predicted"/>
<dbReference type="Proteomes" id="UP000515163">
    <property type="component" value="Unplaced"/>
</dbReference>
<evidence type="ECO:0000256" key="2">
    <source>
        <dbReference type="ARBA" id="ARBA00022989"/>
    </source>
</evidence>
<sequence>MPVTMENISDDEQEPLFDPEDVESKTFEKDLSFRQRLQNFVGDKRNFKATLCYCGVFMVFGMSDEVLGPTLLELRCLSGQTITIMSLLFFVHDLCNVFGSTSGGILADRFNVNLLVTIALGISAVCIILIPLCRVFAAMLLLAGIYGACFGATDTFTTFHLLRTYGKQVSPYLQALHFSYGIGGFLSPLIARPFLRDKCEYIINYTTIVDEWPYANTSSGLDNTSSVFYSQEAVPRDINVRWAYWIVALAHLPVIFGLLWLRFTVKLEKIKGELNKQDLSVYGSQTITNAGYNHHIVALYLNGKSPWLRVFGEDQKPRVIVVTVLTSLILLLFDGLMATFGAYIYSYATRGAVHMKSDHAAYLNSLFW</sequence>
<gene>
    <name evidence="6" type="primary">LOC116288161</name>
</gene>
<keyword evidence="2 4" id="KW-1133">Transmembrane helix</keyword>
<name>A0A6P8H2Z0_ACTTE</name>
<dbReference type="KEGG" id="aten:116288161"/>
<evidence type="ECO:0000313" key="5">
    <source>
        <dbReference type="Proteomes" id="UP000515163"/>
    </source>
</evidence>
<dbReference type="AlphaFoldDB" id="A0A6P8H2Z0"/>
<dbReference type="InParanoid" id="A0A6P8H2Z0"/>
<evidence type="ECO:0000256" key="1">
    <source>
        <dbReference type="ARBA" id="ARBA00022692"/>
    </source>
</evidence>
<evidence type="ECO:0000313" key="6">
    <source>
        <dbReference type="RefSeq" id="XP_031550769.1"/>
    </source>
</evidence>
<keyword evidence="5" id="KW-1185">Reference proteome</keyword>
<keyword evidence="3 4" id="KW-0472">Membrane</keyword>
<evidence type="ECO:0000256" key="4">
    <source>
        <dbReference type="SAM" id="Phobius"/>
    </source>
</evidence>
<feature type="non-terminal residue" evidence="6">
    <location>
        <position position="368"/>
    </location>
</feature>
<feature type="transmembrane region" description="Helical" evidence="4">
    <location>
        <begin position="242"/>
        <end position="261"/>
    </location>
</feature>
<organism evidence="5 6">
    <name type="scientific">Actinia tenebrosa</name>
    <name type="common">Australian red waratah sea anemone</name>
    <dbReference type="NCBI Taxonomy" id="6105"/>
    <lineage>
        <taxon>Eukaryota</taxon>
        <taxon>Metazoa</taxon>
        <taxon>Cnidaria</taxon>
        <taxon>Anthozoa</taxon>
        <taxon>Hexacorallia</taxon>
        <taxon>Actiniaria</taxon>
        <taxon>Actiniidae</taxon>
        <taxon>Actinia</taxon>
    </lineage>
</organism>
<dbReference type="SUPFAM" id="SSF103473">
    <property type="entry name" value="MFS general substrate transporter"/>
    <property type="match status" value="1"/>
</dbReference>
<dbReference type="PANTHER" id="PTHR23121:SF10">
    <property type="entry name" value="MAJOR FACILITATOR SUPERFAMILY DOMAIN-CONTAINING PROTEIN 4A"/>
    <property type="match status" value="1"/>
</dbReference>
<dbReference type="PANTHER" id="PTHR23121">
    <property type="entry name" value="SODIUM-DEPENDENT GLUCOSE TRANSPORTER 1"/>
    <property type="match status" value="1"/>
</dbReference>
<dbReference type="GeneID" id="116288161"/>
<feature type="transmembrane region" description="Helical" evidence="4">
    <location>
        <begin position="319"/>
        <end position="345"/>
    </location>
</feature>
<accession>A0A6P8H2Z0</accession>
<evidence type="ECO:0000256" key="3">
    <source>
        <dbReference type="ARBA" id="ARBA00023136"/>
    </source>
</evidence>
<feature type="transmembrane region" description="Helical" evidence="4">
    <location>
        <begin position="111"/>
        <end position="130"/>
    </location>
</feature>
<feature type="transmembrane region" description="Helical" evidence="4">
    <location>
        <begin position="171"/>
        <end position="191"/>
    </location>
</feature>
<dbReference type="OrthoDB" id="413079at2759"/>
<dbReference type="Gene3D" id="1.20.1250.20">
    <property type="entry name" value="MFS general substrate transporter like domains"/>
    <property type="match status" value="1"/>
</dbReference>
<dbReference type="RefSeq" id="XP_031550769.1">
    <property type="nucleotide sequence ID" value="XM_031694909.1"/>
</dbReference>
<feature type="transmembrane region" description="Helical" evidence="4">
    <location>
        <begin position="136"/>
        <end position="159"/>
    </location>
</feature>
<protein>
    <submittedName>
        <fullName evidence="6">Major facilitator superfamily domain-containing protein 4B-like</fullName>
    </submittedName>
</protein>